<feature type="domain" description="Rho-GAP" evidence="4">
    <location>
        <begin position="1"/>
        <end position="187"/>
    </location>
</feature>
<evidence type="ECO:0000256" key="3">
    <source>
        <dbReference type="SAM" id="SignalP"/>
    </source>
</evidence>
<dbReference type="Gene3D" id="1.10.555.10">
    <property type="entry name" value="Rho GTPase activation protein"/>
    <property type="match status" value="1"/>
</dbReference>
<keyword evidence="3" id="KW-0732">Signal</keyword>
<evidence type="ECO:0000259" key="4">
    <source>
        <dbReference type="PROSITE" id="PS50238"/>
    </source>
</evidence>
<gene>
    <name evidence="5" type="ORF">SUZIE_157330</name>
</gene>
<dbReference type="GO" id="GO:0007165">
    <property type="term" value="P:signal transduction"/>
    <property type="evidence" value="ECO:0007669"/>
    <property type="project" value="InterPro"/>
</dbReference>
<evidence type="ECO:0000313" key="5">
    <source>
        <dbReference type="EMBL" id="MBZ3880314.1"/>
    </source>
</evidence>
<feature type="chain" id="PRO_5041239632" evidence="3">
    <location>
        <begin position="21"/>
        <end position="282"/>
    </location>
</feature>
<keyword evidence="1" id="KW-0343">GTPase activation</keyword>
<dbReference type="Proteomes" id="UP001166674">
    <property type="component" value="Unassembled WGS sequence"/>
</dbReference>
<evidence type="ECO:0000313" key="6">
    <source>
        <dbReference type="Proteomes" id="UP001166674"/>
    </source>
</evidence>
<feature type="region of interest" description="Disordered" evidence="2">
    <location>
        <begin position="218"/>
        <end position="282"/>
    </location>
</feature>
<dbReference type="SUPFAM" id="SSF48350">
    <property type="entry name" value="GTPase activation domain, GAP"/>
    <property type="match status" value="1"/>
</dbReference>
<proteinExistence type="predicted"/>
<dbReference type="PROSITE" id="PS50238">
    <property type="entry name" value="RHOGAP"/>
    <property type="match status" value="1"/>
</dbReference>
<keyword evidence="6" id="KW-1185">Reference proteome</keyword>
<dbReference type="GO" id="GO:0051056">
    <property type="term" value="P:regulation of small GTPase mediated signal transduction"/>
    <property type="evidence" value="ECO:0007669"/>
    <property type="project" value="UniProtKB-ARBA"/>
</dbReference>
<dbReference type="PANTHER" id="PTHR15228">
    <property type="entry name" value="SPERMATHECAL PHYSIOLOGY VARIANT"/>
    <property type="match status" value="1"/>
</dbReference>
<accession>A0AA41MYP4</accession>
<dbReference type="PANTHER" id="PTHR15228:SF7">
    <property type="entry name" value="RHO GTPASE-ACTIVATING PROTEIN 29"/>
    <property type="match status" value="1"/>
</dbReference>
<dbReference type="Pfam" id="PF00620">
    <property type="entry name" value="RhoGAP"/>
    <property type="match status" value="1"/>
</dbReference>
<dbReference type="SMART" id="SM00324">
    <property type="entry name" value="RhoGAP"/>
    <property type="match status" value="1"/>
</dbReference>
<protein>
    <submittedName>
        <fullName evidence="5">Rho GTPase-activating protein 29</fullName>
    </submittedName>
</protein>
<dbReference type="InterPro" id="IPR051025">
    <property type="entry name" value="RhoGAP"/>
</dbReference>
<dbReference type="GO" id="GO:0005737">
    <property type="term" value="C:cytoplasm"/>
    <property type="evidence" value="ECO:0007669"/>
    <property type="project" value="TreeGrafter"/>
</dbReference>
<dbReference type="GO" id="GO:0005096">
    <property type="term" value="F:GTPase activator activity"/>
    <property type="evidence" value="ECO:0007669"/>
    <property type="project" value="UniProtKB-KW"/>
</dbReference>
<comment type="caution">
    <text evidence="5">The sequence shown here is derived from an EMBL/GenBank/DDBJ whole genome shotgun (WGS) entry which is preliminary data.</text>
</comment>
<dbReference type="InterPro" id="IPR008936">
    <property type="entry name" value="Rho_GTPase_activation_prot"/>
</dbReference>
<dbReference type="EMBL" id="JAATJV010371822">
    <property type="protein sequence ID" value="MBZ3880314.1"/>
    <property type="molecule type" value="Genomic_DNA"/>
</dbReference>
<feature type="signal peptide" evidence="3">
    <location>
        <begin position="1"/>
        <end position="20"/>
    </location>
</feature>
<evidence type="ECO:0000256" key="2">
    <source>
        <dbReference type="SAM" id="MobiDB-lite"/>
    </source>
</evidence>
<sequence length="282" mass="31800">MRVLWLQFLVILCLTILRSAILIGGKLHCAESNQPFVTSTKGSVDGYLQQLPEPFLVFCLYEDFIDLAKEIQHVNEEQDTEKDDPEDKKCPNLPTEMNQILLRSKDFLRQLPTSNFNSLQYLIEHLKQVADCTKENKMDYKNLGVIFGPSLIRPRPTTAPVTISSLAEYSNQAQLMEFLITYSEKIFHGSPQPQVAMGSAERQQNALQEEVTMSISISGEHSSGVTPPKEPYTEPARSTGEASERRSSHSNPLAPARAPRMLQPQHWTPLYKRRTPPAMSGD</sequence>
<evidence type="ECO:0000256" key="1">
    <source>
        <dbReference type="ARBA" id="ARBA00022468"/>
    </source>
</evidence>
<dbReference type="AlphaFoldDB" id="A0AA41MYP4"/>
<name>A0AA41MYP4_SCICA</name>
<organism evidence="5 6">
    <name type="scientific">Sciurus carolinensis</name>
    <name type="common">Eastern gray squirrel</name>
    <dbReference type="NCBI Taxonomy" id="30640"/>
    <lineage>
        <taxon>Eukaryota</taxon>
        <taxon>Metazoa</taxon>
        <taxon>Chordata</taxon>
        <taxon>Craniata</taxon>
        <taxon>Vertebrata</taxon>
        <taxon>Euteleostomi</taxon>
        <taxon>Mammalia</taxon>
        <taxon>Eutheria</taxon>
        <taxon>Euarchontoglires</taxon>
        <taxon>Glires</taxon>
        <taxon>Rodentia</taxon>
        <taxon>Sciuromorpha</taxon>
        <taxon>Sciuridae</taxon>
        <taxon>Sciurinae</taxon>
        <taxon>Sciurini</taxon>
        <taxon>Sciurus</taxon>
    </lineage>
</organism>
<reference evidence="5" key="1">
    <citation type="submission" date="2020-03" db="EMBL/GenBank/DDBJ databases">
        <title>Studies in the Genomics of Life Span.</title>
        <authorList>
            <person name="Glass D."/>
        </authorList>
    </citation>
    <scope>NUCLEOTIDE SEQUENCE</scope>
    <source>
        <strain evidence="5">SUZIE</strain>
        <tissue evidence="5">Muscle</tissue>
    </source>
</reference>
<dbReference type="InterPro" id="IPR000198">
    <property type="entry name" value="RhoGAP_dom"/>
</dbReference>